<dbReference type="Gene3D" id="3.30.70.20">
    <property type="match status" value="1"/>
</dbReference>
<organism evidence="7 8">
    <name type="scientific">Bacteroides muris</name>
    <name type="common">ex Fokt et al. 2023</name>
    <dbReference type="NCBI Taxonomy" id="2937417"/>
    <lineage>
        <taxon>Bacteria</taxon>
        <taxon>Pseudomonadati</taxon>
        <taxon>Bacteroidota</taxon>
        <taxon>Bacteroidia</taxon>
        <taxon>Bacteroidales</taxon>
        <taxon>Bacteroidaceae</taxon>
        <taxon>Bacteroides</taxon>
    </lineage>
</organism>
<comment type="cofactor">
    <cofactor evidence="1">
        <name>FAD</name>
        <dbReference type="ChEBI" id="CHEBI:57692"/>
    </cofactor>
</comment>
<dbReference type="InterPro" id="IPR007516">
    <property type="entry name" value="Co_F420_Hydgase/DH_bsu_N"/>
</dbReference>
<keyword evidence="4" id="KW-0408">Iron</keyword>
<sequence length="438" mass="49724">MNNIQSVSDSFLCSNCGACKAICPTRAISMKLSSIGRMYASVNEDCIDCGLCTKVCPSLNQPLVEDSHIGCINSVFTGRATDEQIFMNAQSGGVCTAILKYLFEHHKIDCAVVCRMSFGEFPIVESVAIENVSQLHSTQKSCYTPVDMLSRLRNVKDKESVAFVGLPCQIQGLTHLQKTSKSYRNVKYKLGLICERTLCGGIQNVFLAKAKQKGINPSLFKIDWKRKAFIANGNFYTYGNAPIVLYTKSEEYVIPNVYRFLLKDFFTPPRCRICEDKMNASADIVLGDPWGMKNIEMRYGESVIITRTAKGDELIREMKQGGILKLIRRDSSEIIQGQHINERKISVATYSKAFNVLPLSVNSYLLDKSEGILVNNKEKNKCERELLNFLSLEKRTKKEIVAMALKIIERYERIHDNFLYHFLSRVRNKIVFILKRYK</sequence>
<dbReference type="GO" id="GO:0051536">
    <property type="term" value="F:iron-sulfur cluster binding"/>
    <property type="evidence" value="ECO:0007669"/>
    <property type="project" value="UniProtKB-KW"/>
</dbReference>
<dbReference type="InterPro" id="IPR017900">
    <property type="entry name" value="4Fe4S_Fe_S_CS"/>
</dbReference>
<dbReference type="PROSITE" id="PS00198">
    <property type="entry name" value="4FE4S_FER_1"/>
    <property type="match status" value="2"/>
</dbReference>
<dbReference type="SUPFAM" id="SSF54862">
    <property type="entry name" value="4Fe-4S ferredoxins"/>
    <property type="match status" value="1"/>
</dbReference>
<keyword evidence="2" id="KW-0479">Metal-binding</keyword>
<dbReference type="InterPro" id="IPR045220">
    <property type="entry name" value="FRHB/FDHB/HCAR-like"/>
</dbReference>
<name>A0A9X2NUI7_9BACE</name>
<reference evidence="7" key="1">
    <citation type="journal article" date="2022" name="Arch. Microbiol.">
        <title>Bacteroides muris sp. nov. isolated from the cecum of wild-derived house mice.</title>
        <authorList>
            <person name="Fokt H."/>
            <person name="Unni R."/>
            <person name="Repnik U."/>
            <person name="Schmitz R.A."/>
            <person name="Bramkamp M."/>
            <person name="Baines J.F."/>
            <person name="Unterweger D."/>
        </authorList>
    </citation>
    <scope>NUCLEOTIDE SEQUENCE</scope>
    <source>
        <strain evidence="7">KH365_2</strain>
    </source>
</reference>
<dbReference type="PROSITE" id="PS51379">
    <property type="entry name" value="4FE4S_FER_2"/>
    <property type="match status" value="2"/>
</dbReference>
<dbReference type="EMBL" id="JAMZED010000042">
    <property type="protein sequence ID" value="MCR6505855.1"/>
    <property type="molecule type" value="Genomic_DNA"/>
</dbReference>
<proteinExistence type="predicted"/>
<evidence type="ECO:0000256" key="3">
    <source>
        <dbReference type="ARBA" id="ARBA00023002"/>
    </source>
</evidence>
<dbReference type="PANTHER" id="PTHR31332:SF6">
    <property type="entry name" value="FORMATE DEHYDROGENASE SUBUNIT BETA"/>
    <property type="match status" value="1"/>
</dbReference>
<reference evidence="7" key="2">
    <citation type="submission" date="2022-04" db="EMBL/GenBank/DDBJ databases">
        <authorList>
            <person name="Fokt H."/>
            <person name="Baines J."/>
        </authorList>
    </citation>
    <scope>NUCLEOTIDE SEQUENCE</scope>
    <source>
        <strain evidence="7">KH365_2</strain>
    </source>
</reference>
<dbReference type="RefSeq" id="WP_257932190.1">
    <property type="nucleotide sequence ID" value="NZ_JAMZED010000042.1"/>
</dbReference>
<evidence type="ECO:0000259" key="6">
    <source>
        <dbReference type="PROSITE" id="PS51379"/>
    </source>
</evidence>
<keyword evidence="5" id="KW-0411">Iron-sulfur</keyword>
<dbReference type="InterPro" id="IPR017896">
    <property type="entry name" value="4Fe4S_Fe-S-bd"/>
</dbReference>
<dbReference type="Pfam" id="PF04432">
    <property type="entry name" value="FrhB_FdhB_C"/>
    <property type="match status" value="1"/>
</dbReference>
<feature type="domain" description="4Fe-4S ferredoxin-type" evidence="6">
    <location>
        <begin position="4"/>
        <end position="33"/>
    </location>
</feature>
<feature type="domain" description="4Fe-4S ferredoxin-type" evidence="6">
    <location>
        <begin position="38"/>
        <end position="67"/>
    </location>
</feature>
<keyword evidence="3" id="KW-0560">Oxidoreductase</keyword>
<dbReference type="Pfam" id="PF12838">
    <property type="entry name" value="Fer4_7"/>
    <property type="match status" value="1"/>
</dbReference>
<evidence type="ECO:0000256" key="2">
    <source>
        <dbReference type="ARBA" id="ARBA00022723"/>
    </source>
</evidence>
<evidence type="ECO:0000256" key="1">
    <source>
        <dbReference type="ARBA" id="ARBA00001974"/>
    </source>
</evidence>
<dbReference type="GO" id="GO:0052592">
    <property type="term" value="F:oxidoreductase activity, acting on CH or CH2 groups, with an iron-sulfur protein as acceptor"/>
    <property type="evidence" value="ECO:0007669"/>
    <property type="project" value="TreeGrafter"/>
</dbReference>
<evidence type="ECO:0000313" key="7">
    <source>
        <dbReference type="EMBL" id="MCR6505855.1"/>
    </source>
</evidence>
<evidence type="ECO:0000313" key="8">
    <source>
        <dbReference type="Proteomes" id="UP001143192"/>
    </source>
</evidence>
<comment type="caution">
    <text evidence="7">The sequence shown here is derived from an EMBL/GenBank/DDBJ whole genome shotgun (WGS) entry which is preliminary data.</text>
</comment>
<gene>
    <name evidence="7" type="ORF">M1B79_14575</name>
</gene>
<accession>A0A9X2NUI7</accession>
<dbReference type="GO" id="GO:0046872">
    <property type="term" value="F:metal ion binding"/>
    <property type="evidence" value="ECO:0007669"/>
    <property type="project" value="UniProtKB-KW"/>
</dbReference>
<evidence type="ECO:0000256" key="4">
    <source>
        <dbReference type="ARBA" id="ARBA00023004"/>
    </source>
</evidence>
<dbReference type="InterPro" id="IPR007525">
    <property type="entry name" value="FrhB_FdhB_C"/>
</dbReference>
<dbReference type="PANTHER" id="PTHR31332">
    <property type="entry name" value="7-HYDROXYMETHYL CHLOROPHYLL A REDUCTASE, CHLOROPLASTIC"/>
    <property type="match status" value="1"/>
</dbReference>
<keyword evidence="8" id="KW-1185">Reference proteome</keyword>
<dbReference type="Proteomes" id="UP001143192">
    <property type="component" value="Unassembled WGS sequence"/>
</dbReference>
<protein>
    <submittedName>
        <fullName evidence="7">Coenzyme F420 hydrogenase/dehydrogenase, beta subunit C-terminal domain</fullName>
    </submittedName>
</protein>
<dbReference type="Pfam" id="PF04422">
    <property type="entry name" value="FrhB_FdhB_N"/>
    <property type="match status" value="1"/>
</dbReference>
<dbReference type="AlphaFoldDB" id="A0A9X2NUI7"/>
<evidence type="ECO:0000256" key="5">
    <source>
        <dbReference type="ARBA" id="ARBA00023014"/>
    </source>
</evidence>